<proteinExistence type="predicted"/>
<reference evidence="2" key="1">
    <citation type="journal article" date="2024" name="Front. Bioeng. Biotechnol.">
        <title>Genome-scale model development and genomic sequencing of the oleaginous clade Lipomyces.</title>
        <authorList>
            <person name="Czajka J.J."/>
            <person name="Han Y."/>
            <person name="Kim J."/>
            <person name="Mondo S.J."/>
            <person name="Hofstad B.A."/>
            <person name="Robles A."/>
            <person name="Haridas S."/>
            <person name="Riley R."/>
            <person name="LaButti K."/>
            <person name="Pangilinan J."/>
            <person name="Andreopoulos W."/>
            <person name="Lipzen A."/>
            <person name="Yan J."/>
            <person name="Wang M."/>
            <person name="Ng V."/>
            <person name="Grigoriev I.V."/>
            <person name="Spatafora J.W."/>
            <person name="Magnuson J.K."/>
            <person name="Baker S.E."/>
            <person name="Pomraning K.R."/>
        </authorList>
    </citation>
    <scope>NUCLEOTIDE SEQUENCE [LARGE SCALE GENOMIC DNA]</scope>
    <source>
        <strain evidence="2">CBS 7786</strain>
    </source>
</reference>
<evidence type="ECO:0000313" key="1">
    <source>
        <dbReference type="EMBL" id="KAK9239361.1"/>
    </source>
</evidence>
<accession>A0ACC3T6W2</accession>
<gene>
    <name evidence="1" type="ORF">V1525DRAFT_48672</name>
</gene>
<comment type="caution">
    <text evidence="1">The sequence shown here is derived from an EMBL/GenBank/DDBJ whole genome shotgun (WGS) entry which is preliminary data.</text>
</comment>
<protein>
    <submittedName>
        <fullName evidence="1">Uncharacterized protein</fullName>
    </submittedName>
</protein>
<dbReference type="Proteomes" id="UP001433508">
    <property type="component" value="Unassembled WGS sequence"/>
</dbReference>
<evidence type="ECO:0000313" key="2">
    <source>
        <dbReference type="Proteomes" id="UP001433508"/>
    </source>
</evidence>
<keyword evidence="2" id="KW-1185">Reference proteome</keyword>
<name>A0ACC3T6W2_LIPKO</name>
<dbReference type="EMBL" id="MU971347">
    <property type="protein sequence ID" value="KAK9239361.1"/>
    <property type="molecule type" value="Genomic_DNA"/>
</dbReference>
<organism evidence="1 2">
    <name type="scientific">Lipomyces kononenkoae</name>
    <name type="common">Yeast</name>
    <dbReference type="NCBI Taxonomy" id="34357"/>
    <lineage>
        <taxon>Eukaryota</taxon>
        <taxon>Fungi</taxon>
        <taxon>Dikarya</taxon>
        <taxon>Ascomycota</taxon>
        <taxon>Saccharomycotina</taxon>
        <taxon>Lipomycetes</taxon>
        <taxon>Lipomycetales</taxon>
        <taxon>Lipomycetaceae</taxon>
        <taxon>Lipomyces</taxon>
    </lineage>
</organism>
<sequence>MDLDEIEDLLFILAYSRHREHRRIQTGQPGQDYIKELLDSAHPERIHQVLRMQVATFYTLRDWLVANTDLKGDNIIHNRRRRGHGMQVSIEEKLVIFIYISSRGASHRDASSRNLPSNCTLLPYPIIPAPRQALFMFCTVLALCLAFLYIRTHSQCPIPALVILNQY</sequence>